<evidence type="ECO:0000313" key="3">
    <source>
        <dbReference type="Proteomes" id="UP000265040"/>
    </source>
</evidence>
<organism evidence="2 3">
    <name type="scientific">Anabas testudineus</name>
    <name type="common">Climbing perch</name>
    <name type="synonym">Anthias testudineus</name>
    <dbReference type="NCBI Taxonomy" id="64144"/>
    <lineage>
        <taxon>Eukaryota</taxon>
        <taxon>Metazoa</taxon>
        <taxon>Chordata</taxon>
        <taxon>Craniata</taxon>
        <taxon>Vertebrata</taxon>
        <taxon>Euteleostomi</taxon>
        <taxon>Actinopterygii</taxon>
        <taxon>Neopterygii</taxon>
        <taxon>Teleostei</taxon>
        <taxon>Neoteleostei</taxon>
        <taxon>Acanthomorphata</taxon>
        <taxon>Anabantaria</taxon>
        <taxon>Anabantiformes</taxon>
        <taxon>Anabantoidei</taxon>
        <taxon>Anabantidae</taxon>
        <taxon>Anabas</taxon>
    </lineage>
</organism>
<dbReference type="InterPro" id="IPR027883">
    <property type="entry name" value="Redic1-like"/>
</dbReference>
<protein>
    <submittedName>
        <fullName evidence="2">Uncharacterized protein</fullName>
    </submittedName>
</protein>
<name>A0A3Q1I3R8_ANATE</name>
<keyword evidence="3" id="KW-1185">Reference proteome</keyword>
<accession>A0A3Q1I3R8</accession>
<dbReference type="PANTHER" id="PTHR35158:SF1">
    <property type="entry name" value="CDNA SEQUENCE CN725425"/>
    <property type="match status" value="1"/>
</dbReference>
<gene>
    <name evidence="2" type="primary">MYOT</name>
</gene>
<dbReference type="InParanoid" id="A0A3Q1I3R8"/>
<feature type="region of interest" description="Disordered" evidence="1">
    <location>
        <begin position="149"/>
        <end position="168"/>
    </location>
</feature>
<reference evidence="2" key="2">
    <citation type="submission" date="2025-08" db="UniProtKB">
        <authorList>
            <consortium name="Ensembl"/>
        </authorList>
    </citation>
    <scope>IDENTIFICATION</scope>
</reference>
<sequence length="352" mass="39316">MNWVGGSRNRLVMKNDAKKQREFFEKRKMQQKLKQLGLPLPASPPGASSGSMDLVTLFVVNQIAAKKDIKDPPKVAVLGSCKAGSKHKRRESLVLPMSPCSPSHLSLAESPSQHSVQGIRKRTHVIPQGFKCRQLSPVLESAFSDNSASDYLPPRADPLSPFSTSSASSGQGIFPLQFSFQQRSQTQTQPQPYRSPPPWDSSELEQTKFQPFSQPRGMTHDNPWSCASNPLVYQLETPKAAQVLFGNAEPDKMEIRQDARQDVRFSFSQPAVDEPILDFTLNQLETEQQFEEDVFRGFFNDEYKREAKYVGRAKSKIYLKDETPIKSATPQTVPDSECGVEVSLLINGSVLL</sequence>
<feature type="compositionally biased region" description="Low complexity" evidence="1">
    <location>
        <begin position="182"/>
        <end position="192"/>
    </location>
</feature>
<proteinExistence type="predicted"/>
<dbReference type="STRING" id="64144.ENSATEP00000011923"/>
<dbReference type="AlphaFoldDB" id="A0A3Q1I3R8"/>
<reference evidence="2" key="1">
    <citation type="submission" date="2021-04" db="EMBL/GenBank/DDBJ databases">
        <authorList>
            <consortium name="Wellcome Sanger Institute Data Sharing"/>
        </authorList>
    </citation>
    <scope>NUCLEOTIDE SEQUENCE [LARGE SCALE GENOMIC DNA]</scope>
</reference>
<reference evidence="2" key="3">
    <citation type="submission" date="2025-09" db="UniProtKB">
        <authorList>
            <consortium name="Ensembl"/>
        </authorList>
    </citation>
    <scope>IDENTIFICATION</scope>
</reference>
<dbReference type="GeneTree" id="ENSGT00940000171055"/>
<dbReference type="OMA" id="QTPWSNK"/>
<evidence type="ECO:0000256" key="1">
    <source>
        <dbReference type="SAM" id="MobiDB-lite"/>
    </source>
</evidence>
<dbReference type="Ensembl" id="ENSATET00000012119.3">
    <property type="protein sequence ID" value="ENSATEP00000011923.2"/>
    <property type="gene ID" value="ENSATEG00000008344.3"/>
</dbReference>
<dbReference type="Proteomes" id="UP000265040">
    <property type="component" value="Chromosome 23"/>
</dbReference>
<evidence type="ECO:0000313" key="2">
    <source>
        <dbReference type="Ensembl" id="ENSATEP00000011923.2"/>
    </source>
</evidence>
<dbReference type="PANTHER" id="PTHR35158">
    <property type="entry name" value="CDNA SEQUENCE CN725425"/>
    <property type="match status" value="1"/>
</dbReference>
<feature type="region of interest" description="Disordered" evidence="1">
    <location>
        <begin position="182"/>
        <end position="204"/>
    </location>
</feature>